<name>A0A8G2C414_DESNO</name>
<keyword evidence="6" id="KW-1185">Reference proteome</keyword>
<dbReference type="InterPro" id="IPR004437">
    <property type="entry name" value="ParB/RepB/Spo0J"/>
</dbReference>
<dbReference type="GO" id="GO:0003677">
    <property type="term" value="F:DNA binding"/>
    <property type="evidence" value="ECO:0007669"/>
    <property type="project" value="InterPro"/>
</dbReference>
<dbReference type="RefSeq" id="WP_161949157.1">
    <property type="nucleotide sequence ID" value="NZ_FOTO01000008.1"/>
</dbReference>
<feature type="region of interest" description="Disordered" evidence="3">
    <location>
        <begin position="145"/>
        <end position="170"/>
    </location>
</feature>
<dbReference type="Pfam" id="PF17762">
    <property type="entry name" value="HTH_ParB"/>
    <property type="match status" value="1"/>
</dbReference>
<evidence type="ECO:0000259" key="4">
    <source>
        <dbReference type="SMART" id="SM00470"/>
    </source>
</evidence>
<feature type="compositionally biased region" description="Polar residues" evidence="3">
    <location>
        <begin position="152"/>
        <end position="163"/>
    </location>
</feature>
<accession>A0A8G2C414</accession>
<dbReference type="AlphaFoldDB" id="A0A8G2C414"/>
<keyword evidence="2" id="KW-0159">Chromosome partition</keyword>
<protein>
    <submittedName>
        <fullName evidence="5">Chromosome partitioning protein, ParB family</fullName>
    </submittedName>
</protein>
<reference evidence="5 6" key="1">
    <citation type="submission" date="2016-10" db="EMBL/GenBank/DDBJ databases">
        <authorList>
            <person name="Varghese N."/>
            <person name="Submissions S."/>
        </authorList>
    </citation>
    <scope>NUCLEOTIDE SEQUENCE [LARGE SCALE GENOMIC DNA]</scope>
    <source>
        <strain evidence="5 6">DSM 1741</strain>
    </source>
</reference>
<feature type="domain" description="ParB-like N-terminal" evidence="4">
    <location>
        <begin position="10"/>
        <end position="97"/>
    </location>
</feature>
<dbReference type="PANTHER" id="PTHR33375">
    <property type="entry name" value="CHROMOSOME-PARTITIONING PROTEIN PARB-RELATED"/>
    <property type="match status" value="1"/>
</dbReference>
<dbReference type="Proteomes" id="UP000199581">
    <property type="component" value="Unassembled WGS sequence"/>
</dbReference>
<dbReference type="PANTHER" id="PTHR33375:SF1">
    <property type="entry name" value="CHROMOSOME-PARTITIONING PROTEIN PARB-RELATED"/>
    <property type="match status" value="1"/>
</dbReference>
<gene>
    <name evidence="5" type="ORF">SAMN05421830_108153</name>
</gene>
<comment type="similarity">
    <text evidence="1">Belongs to the ParB family.</text>
</comment>
<dbReference type="GO" id="GO:0005694">
    <property type="term" value="C:chromosome"/>
    <property type="evidence" value="ECO:0007669"/>
    <property type="project" value="TreeGrafter"/>
</dbReference>
<organism evidence="5 6">
    <name type="scientific">Desulfomicrobium norvegicum (strain DSM 1741 / NCIMB 8310)</name>
    <name type="common">Desulfovibrio baculatus (strain Norway 4)</name>
    <name type="synonym">Desulfovibrio desulfuricans (strain Norway 4)</name>
    <dbReference type="NCBI Taxonomy" id="52561"/>
    <lineage>
        <taxon>Bacteria</taxon>
        <taxon>Pseudomonadati</taxon>
        <taxon>Thermodesulfobacteriota</taxon>
        <taxon>Desulfovibrionia</taxon>
        <taxon>Desulfovibrionales</taxon>
        <taxon>Desulfomicrobiaceae</taxon>
        <taxon>Desulfomicrobium</taxon>
    </lineage>
</organism>
<comment type="caution">
    <text evidence="5">The sequence shown here is derived from an EMBL/GenBank/DDBJ whole genome shotgun (WGS) entry which is preliminary data.</text>
</comment>
<sequence length="170" mass="19054">MGKYKCGKIYKLTVSELKINTDQPRKLMEENEFQKLVDSIQKKGLIHPIVVKELEDGTISIVSGSRRYKAHKLLNLKKIPAWFTDGDPAELGLVENLIREDLSQMEVAEALQKLKDKSVNKTQVDLAKLIGKAESTVSELLSLRGTRENGRGVQSKTATQNNGKRPPRTL</sequence>
<evidence type="ECO:0000313" key="5">
    <source>
        <dbReference type="EMBL" id="SFL89432.1"/>
    </source>
</evidence>
<dbReference type="InterPro" id="IPR036086">
    <property type="entry name" value="ParB/Sulfiredoxin_sf"/>
</dbReference>
<dbReference type="Pfam" id="PF02195">
    <property type="entry name" value="ParB_N"/>
    <property type="match status" value="1"/>
</dbReference>
<proteinExistence type="inferred from homology"/>
<dbReference type="Gene3D" id="1.10.10.730">
    <property type="entry name" value="KorB DNA-binding domain"/>
    <property type="match status" value="1"/>
</dbReference>
<evidence type="ECO:0000256" key="1">
    <source>
        <dbReference type="ARBA" id="ARBA00006295"/>
    </source>
</evidence>
<dbReference type="SMART" id="SM00470">
    <property type="entry name" value="ParB"/>
    <property type="match status" value="1"/>
</dbReference>
<dbReference type="InterPro" id="IPR050336">
    <property type="entry name" value="Chromosome_partition/occlusion"/>
</dbReference>
<dbReference type="EMBL" id="FOTO01000008">
    <property type="protein sequence ID" value="SFL89432.1"/>
    <property type="molecule type" value="Genomic_DNA"/>
</dbReference>
<evidence type="ECO:0000313" key="6">
    <source>
        <dbReference type="Proteomes" id="UP000199581"/>
    </source>
</evidence>
<dbReference type="InterPro" id="IPR003115">
    <property type="entry name" value="ParB_N"/>
</dbReference>
<dbReference type="NCBIfam" id="TIGR00180">
    <property type="entry name" value="parB_part"/>
    <property type="match status" value="1"/>
</dbReference>
<dbReference type="SUPFAM" id="SSF110849">
    <property type="entry name" value="ParB/Sulfiredoxin"/>
    <property type="match status" value="1"/>
</dbReference>
<dbReference type="GO" id="GO:0007059">
    <property type="term" value="P:chromosome segregation"/>
    <property type="evidence" value="ECO:0007669"/>
    <property type="project" value="UniProtKB-KW"/>
</dbReference>
<dbReference type="Gene3D" id="3.90.1530.30">
    <property type="match status" value="1"/>
</dbReference>
<evidence type="ECO:0000256" key="2">
    <source>
        <dbReference type="ARBA" id="ARBA00022829"/>
    </source>
</evidence>
<evidence type="ECO:0000256" key="3">
    <source>
        <dbReference type="SAM" id="MobiDB-lite"/>
    </source>
</evidence>
<dbReference type="InterPro" id="IPR042075">
    <property type="entry name" value="KorB_DNA-db"/>
</dbReference>
<dbReference type="InterPro" id="IPR041468">
    <property type="entry name" value="HTH_ParB/Spo0J"/>
</dbReference>